<evidence type="ECO:0000259" key="4">
    <source>
        <dbReference type="Pfam" id="PF08544"/>
    </source>
</evidence>
<evidence type="ECO:0000313" key="6">
    <source>
        <dbReference type="Proteomes" id="UP000317494"/>
    </source>
</evidence>
<feature type="domain" description="GHMP kinase C-terminal" evidence="4">
    <location>
        <begin position="543"/>
        <end position="610"/>
    </location>
</feature>
<dbReference type="SUPFAM" id="SSF54211">
    <property type="entry name" value="Ribosomal protein S5 domain 2-like"/>
    <property type="match status" value="1"/>
</dbReference>
<dbReference type="PROSITE" id="PS51257">
    <property type="entry name" value="PROKAR_LIPOPROTEIN"/>
    <property type="match status" value="1"/>
</dbReference>
<dbReference type="PANTHER" id="PTHR38710:SF1">
    <property type="entry name" value="WITH PUTATIVE URIDYL PYROPHOSPHORYLASE-RELATED"/>
    <property type="match status" value="1"/>
</dbReference>
<dbReference type="SUPFAM" id="SSF55060">
    <property type="entry name" value="GHMP Kinase, C-terminal domain"/>
    <property type="match status" value="1"/>
</dbReference>
<comment type="caution">
    <text evidence="5">The sequence shown here is derived from an EMBL/GenBank/DDBJ whole genome shotgun (WGS) entry which is preliminary data.</text>
</comment>
<dbReference type="InterPro" id="IPR014721">
    <property type="entry name" value="Ribsml_uS5_D2-typ_fold_subgr"/>
</dbReference>
<reference evidence="5 6" key="1">
    <citation type="journal article" date="2019" name="Sci. Rep.">
        <title>Comparative genomics of chytrid fungi reveal insights into the obligate biotrophic and pathogenic lifestyle of Synchytrium endobioticum.</title>
        <authorList>
            <person name="van de Vossenberg B.T.L.H."/>
            <person name="Warris S."/>
            <person name="Nguyen H.D.T."/>
            <person name="van Gent-Pelzer M.P.E."/>
            <person name="Joly D.L."/>
            <person name="van de Geest H.C."/>
            <person name="Bonants P.J.M."/>
            <person name="Smith D.S."/>
            <person name="Levesque C.A."/>
            <person name="van der Lee T.A.J."/>
        </authorList>
    </citation>
    <scope>NUCLEOTIDE SEQUENCE [LARGE SCALE GENOMIC DNA]</scope>
    <source>
        <strain evidence="5 6">MB42</strain>
    </source>
</reference>
<feature type="domain" description="GHMP kinase N-terminal" evidence="3">
    <location>
        <begin position="389"/>
        <end position="469"/>
    </location>
</feature>
<sequence length="652" mass="71306">MDCESSRSSYAVIFKSAAVVSPTLSTMTACIVLAIGVSNIEDEVRNNLFEDGVQPLLGLPKGLYPVGGTPCLTYLWEETLRRGYDRSTYLVADAGSFKAYERWAMRAGFASDRILNTGTTSPDLQGRAYLEALEVVLRAKMSDTKPNGLLIIPADYIYDARDAATLDWESCSSWCCSSGSHYPTSEPTSITSEAYVPSLLKLNGADVVRLLKYLDFRTDLQTPGSPPANEFISLVSYLMNNGSTLSHINGYASCATFAFTDTLSLPSYTQAWKDFYPSHRQPAPIRPPAIPPISKRAYARVGLMGNPSDAFYGKTLSLLISNFYARVTLKPNAQHDASVTFVLNPNTDASRFGSFSVVADVAAKDGYAGASRLFAALSKVFVEHATQCGLALNETGFAVFAETNIPRQVGLAGSSALTTAFLRCLMAHHNLTASDVPLHTQANLVLAAERDELAIAAGHQDRVIQAYGGCVFMDFDQALMEARKYGEYERVDASIWVDLWLAYVAQPKESGKVHNDIRAQFHNGDQEVVGAMRQFAVFASEARQALLTGNRQEFAALMDANFNLRRSLYGDAVIGRANLRMIEVARKYGFAAKFSGSGGAIIGLWKGSDDESGRRERIKQTKMLKHTLQSEGCVFRFLKPQSPDLVFSQCVT</sequence>
<dbReference type="EMBL" id="QEAN01000091">
    <property type="protein sequence ID" value="TPX48933.1"/>
    <property type="molecule type" value="Genomic_DNA"/>
</dbReference>
<dbReference type="Proteomes" id="UP000317494">
    <property type="component" value="Unassembled WGS sequence"/>
</dbReference>
<keyword evidence="6" id="KW-1185">Reference proteome</keyword>
<proteinExistence type="predicted"/>
<dbReference type="VEuPathDB" id="FungiDB:SeMB42_g02799"/>
<dbReference type="Gene3D" id="3.30.230.10">
    <property type="match status" value="1"/>
</dbReference>
<gene>
    <name evidence="5" type="ORF">SeMB42_g02799</name>
</gene>
<evidence type="ECO:0000256" key="1">
    <source>
        <dbReference type="ARBA" id="ARBA00022741"/>
    </source>
</evidence>
<evidence type="ECO:0000313" key="5">
    <source>
        <dbReference type="EMBL" id="TPX48933.1"/>
    </source>
</evidence>
<keyword evidence="5" id="KW-0808">Transferase</keyword>
<dbReference type="InterPro" id="IPR013750">
    <property type="entry name" value="GHMP_kinase_C_dom"/>
</dbReference>
<dbReference type="InterPro" id="IPR036554">
    <property type="entry name" value="GHMP_kinase_C_sf"/>
</dbReference>
<keyword evidence="5" id="KW-0418">Kinase</keyword>
<accession>A0A507DBH9</accession>
<evidence type="ECO:0000256" key="2">
    <source>
        <dbReference type="ARBA" id="ARBA00022840"/>
    </source>
</evidence>
<dbReference type="InterPro" id="IPR006204">
    <property type="entry name" value="GHMP_kinase_N_dom"/>
</dbReference>
<evidence type="ECO:0000259" key="3">
    <source>
        <dbReference type="Pfam" id="PF00288"/>
    </source>
</evidence>
<dbReference type="GO" id="GO:0005524">
    <property type="term" value="F:ATP binding"/>
    <property type="evidence" value="ECO:0007669"/>
    <property type="project" value="UniProtKB-KW"/>
</dbReference>
<dbReference type="Pfam" id="PF00288">
    <property type="entry name" value="GHMP_kinases_N"/>
    <property type="match status" value="1"/>
</dbReference>
<keyword evidence="1" id="KW-0547">Nucleotide-binding</keyword>
<keyword evidence="2" id="KW-0067">ATP-binding</keyword>
<dbReference type="Gene3D" id="3.30.70.890">
    <property type="entry name" value="GHMP kinase, C-terminal domain"/>
    <property type="match status" value="1"/>
</dbReference>
<dbReference type="GO" id="GO:0047940">
    <property type="term" value="F:glucuronokinase activity"/>
    <property type="evidence" value="ECO:0007669"/>
    <property type="project" value="TreeGrafter"/>
</dbReference>
<dbReference type="AlphaFoldDB" id="A0A507DBH9"/>
<protein>
    <submittedName>
        <fullName evidence="5">Galactokinase</fullName>
    </submittedName>
</protein>
<dbReference type="Pfam" id="PF08544">
    <property type="entry name" value="GHMP_kinases_C"/>
    <property type="match status" value="1"/>
</dbReference>
<organism evidence="5 6">
    <name type="scientific">Synchytrium endobioticum</name>
    <dbReference type="NCBI Taxonomy" id="286115"/>
    <lineage>
        <taxon>Eukaryota</taxon>
        <taxon>Fungi</taxon>
        <taxon>Fungi incertae sedis</taxon>
        <taxon>Chytridiomycota</taxon>
        <taxon>Chytridiomycota incertae sedis</taxon>
        <taxon>Chytridiomycetes</taxon>
        <taxon>Synchytriales</taxon>
        <taxon>Synchytriaceae</taxon>
        <taxon>Synchytrium</taxon>
    </lineage>
</organism>
<dbReference type="STRING" id="286115.A0A507DBH9"/>
<dbReference type="InterPro" id="IPR020568">
    <property type="entry name" value="Ribosomal_Su5_D2-typ_SF"/>
</dbReference>
<dbReference type="PANTHER" id="PTHR38710">
    <property type="entry name" value="WITH PUTATIVE URIDYL PYROPHOSPHORYLASE-RELATED"/>
    <property type="match status" value="1"/>
</dbReference>
<dbReference type="PRINTS" id="PR00959">
    <property type="entry name" value="MEVGALKINASE"/>
</dbReference>
<name>A0A507DBH9_9FUNG</name>
<dbReference type="InterPro" id="IPR053034">
    <property type="entry name" value="Glucuronokinase-like"/>
</dbReference>